<evidence type="ECO:0000313" key="1">
    <source>
        <dbReference type="EMBL" id="CDP35600.1"/>
    </source>
</evidence>
<reference evidence="1" key="1">
    <citation type="submission" date="2014-02" db="EMBL/GenBank/DDBJ databases">
        <authorList>
            <person name="Genoscope - CEA"/>
        </authorList>
    </citation>
    <scope>NUCLEOTIDE SEQUENCE</scope>
    <source>
        <strain evidence="1">LS3</strain>
    </source>
</reference>
<organism evidence="1">
    <name type="scientific">Blastobotrys adeninivorans</name>
    <name type="common">Yeast</name>
    <name type="synonym">Arxula adeninivorans</name>
    <dbReference type="NCBI Taxonomy" id="409370"/>
    <lineage>
        <taxon>Eukaryota</taxon>
        <taxon>Fungi</taxon>
        <taxon>Dikarya</taxon>
        <taxon>Ascomycota</taxon>
        <taxon>Saccharomycotina</taxon>
        <taxon>Dipodascomycetes</taxon>
        <taxon>Dipodascales</taxon>
        <taxon>Trichomonascaceae</taxon>
        <taxon>Blastobotrys</taxon>
    </lineage>
</organism>
<name>A0A060T3B3_BLAAD</name>
<protein>
    <submittedName>
        <fullName evidence="1">ARAD1C39226p</fullName>
    </submittedName>
</protein>
<sequence length="232" mass="26354">MDTIANPLVEPVSRDPNDVRDIVYTATTIQVAGIYIQLPQSTVICSAITFVYRFAARSETPIISLPHLSRAALNLACKVHEVPRSERQIHKAIAYAHKCLLGEDSLIENIQDLAQDEHHLLRVLSFDTHVSSPYSLLMSYLQVTKLHRLGSLTELTWALTNDCIRCCAFITVTHQPNLIAGAVLGLALKRLQMSIRECEWWIIFDIETTQLNETMEMIDRSIAQWKDWTIKL</sequence>
<accession>A0A060T3B3</accession>
<dbReference type="GO" id="GO:0006357">
    <property type="term" value="P:regulation of transcription by RNA polymerase II"/>
    <property type="evidence" value="ECO:0007669"/>
    <property type="project" value="InterPro"/>
</dbReference>
<dbReference type="PANTHER" id="PTHR10026">
    <property type="entry name" value="CYCLIN"/>
    <property type="match status" value="1"/>
</dbReference>
<dbReference type="Gene3D" id="1.10.472.10">
    <property type="entry name" value="Cyclin-like"/>
    <property type="match status" value="2"/>
</dbReference>
<dbReference type="PIRSF" id="PIRSF028758">
    <property type="entry name" value="Cyclin, C/H/G types"/>
    <property type="match status" value="1"/>
</dbReference>
<gene>
    <name evidence="1" type="ORF">GNLVRS02_ARAD1C39226g</name>
</gene>
<dbReference type="InterPro" id="IPR043198">
    <property type="entry name" value="Cyclin/Ssn8"/>
</dbReference>
<dbReference type="AlphaFoldDB" id="A0A060T3B3"/>
<proteinExistence type="predicted"/>
<dbReference type="GO" id="GO:0016538">
    <property type="term" value="F:cyclin-dependent protein serine/threonine kinase regulator activity"/>
    <property type="evidence" value="ECO:0007669"/>
    <property type="project" value="InterPro"/>
</dbReference>
<dbReference type="PhylomeDB" id="A0A060T3B3"/>
<dbReference type="SUPFAM" id="SSF47954">
    <property type="entry name" value="Cyclin-like"/>
    <property type="match status" value="2"/>
</dbReference>
<dbReference type="EMBL" id="HG937693">
    <property type="protein sequence ID" value="CDP35600.1"/>
    <property type="molecule type" value="Genomic_DNA"/>
</dbReference>
<reference evidence="1" key="2">
    <citation type="submission" date="2014-06" db="EMBL/GenBank/DDBJ databases">
        <title>The complete genome of Blastobotrys (Arxula) adeninivorans LS3 - a yeast of biotechnological interest.</title>
        <authorList>
            <person name="Kunze G."/>
            <person name="Gaillardin C."/>
            <person name="Czernicka M."/>
            <person name="Durrens P."/>
            <person name="Martin T."/>
            <person name="Boer E."/>
            <person name="Gabaldon T."/>
            <person name="Cruz J."/>
            <person name="Talla E."/>
            <person name="Marck C."/>
            <person name="Goffeau A."/>
            <person name="Barbe V."/>
            <person name="Baret P."/>
            <person name="Baronian K."/>
            <person name="Beier S."/>
            <person name="Bleykasten C."/>
            <person name="Bode R."/>
            <person name="Casaregola S."/>
            <person name="Despons L."/>
            <person name="Fairhead C."/>
            <person name="Giersberg M."/>
            <person name="Gierski P."/>
            <person name="Hahnel U."/>
            <person name="Hartmann A."/>
            <person name="Jankowska D."/>
            <person name="Jubin C."/>
            <person name="Jung P."/>
            <person name="Lafontaine I."/>
            <person name="Leh-Louis V."/>
            <person name="Lemaire M."/>
            <person name="Marcet-Houben M."/>
            <person name="Mascher M."/>
            <person name="Morel G."/>
            <person name="Richard G.-F."/>
            <person name="Riechen J."/>
            <person name="Sacerdot C."/>
            <person name="Sarkar A."/>
            <person name="Savel G."/>
            <person name="Schacherer J."/>
            <person name="Sherman D."/>
            <person name="Straub M.-L."/>
            <person name="Stein N."/>
            <person name="Thierry A."/>
            <person name="Trautwein-Schult A."/>
            <person name="Westhof E."/>
            <person name="Worch S."/>
            <person name="Dujon B."/>
            <person name="Souciet J.-L."/>
            <person name="Wincker P."/>
            <person name="Scholz U."/>
            <person name="Neuveglise N."/>
        </authorList>
    </citation>
    <scope>NUCLEOTIDE SEQUENCE</scope>
    <source>
        <strain evidence="1">LS3</strain>
    </source>
</reference>
<dbReference type="InterPro" id="IPR036915">
    <property type="entry name" value="Cyclin-like_sf"/>
</dbReference>